<name>A0A8H2JLI3_9GAMM</name>
<dbReference type="RefSeq" id="WP_138622236.1">
    <property type="nucleotide sequence ID" value="NZ_SZVP01000005.1"/>
</dbReference>
<keyword evidence="4" id="KW-1185">Reference proteome</keyword>
<reference evidence="3 4" key="1">
    <citation type="submission" date="2019-05" db="EMBL/GenBank/DDBJ databases">
        <title>Colwellia ponticola sp. nov., isolated from seawater.</title>
        <authorList>
            <person name="Yoon J.-H."/>
        </authorList>
    </citation>
    <scope>NUCLEOTIDE SEQUENCE [LARGE SCALE GENOMIC DNA]</scope>
    <source>
        <strain evidence="3 4">OISW-25</strain>
    </source>
</reference>
<sequence length="513" mass="57255">MNKLLLFTKRIFLGLLATLLSVTSLTAVADTSKSVNFNEVLINTPYNITQEIIVADILPNEGKELITFSVDKQGNRWLIIYQLDSTASEYVIAEQTIIPKAFYRFDLSVLVDKKIRQKQRLYFLSANSLAVYQQNKFKSLVKVKSLYIQEQASFLSRGNFIQNLNNDDFDDVVIADFDKTHVLIGLGMNSFARHILPIKPNVRVLPTGVTYTETTLYFSDANIDKKIDIVLVGDGEMIIYPQYGNSLFARKAIPVAINKTISGTEWWNKRAENGEQLDQSNLEYRKLEQLRDVNNDGLIDMVVRYTKTSGVLNRVNDYEIFLGKQSEGNLIYSPQADSVIQAEGTLTGLTFVDIDGDNRLEVLLAGFDIGLSQIISALITGSIAQDVYVFNMDGQDKFSSKPAIKKDVELTFSLSSGQSGSAVVELADINGDGLQDLVLSDDDELKIYLGQRADENNKTFQKSSVSYSTKLPKDGNLVKVDDLNSDGKDDLLMKFSALDGKDKAKQIKILFAL</sequence>
<feature type="chain" id="PRO_5034722424" evidence="2">
    <location>
        <begin position="30"/>
        <end position="513"/>
    </location>
</feature>
<evidence type="ECO:0000256" key="2">
    <source>
        <dbReference type="SAM" id="SignalP"/>
    </source>
</evidence>
<protein>
    <submittedName>
        <fullName evidence="3">VCBS repeat-containing protein</fullName>
    </submittedName>
</protein>
<accession>A0A8H2JLI3</accession>
<proteinExistence type="predicted"/>
<gene>
    <name evidence="3" type="ORF">FCS21_08130</name>
</gene>
<dbReference type="Pfam" id="PF13517">
    <property type="entry name" value="FG-GAP_3"/>
    <property type="match status" value="2"/>
</dbReference>
<evidence type="ECO:0000313" key="4">
    <source>
        <dbReference type="Proteomes" id="UP000307702"/>
    </source>
</evidence>
<dbReference type="Proteomes" id="UP000307702">
    <property type="component" value="Unassembled WGS sequence"/>
</dbReference>
<dbReference type="InterPro" id="IPR013517">
    <property type="entry name" value="FG-GAP"/>
</dbReference>
<dbReference type="SUPFAM" id="SSF69318">
    <property type="entry name" value="Integrin alpha N-terminal domain"/>
    <property type="match status" value="1"/>
</dbReference>
<dbReference type="PANTHER" id="PTHR44103:SF1">
    <property type="entry name" value="PROPROTEIN CONVERTASE P"/>
    <property type="match status" value="1"/>
</dbReference>
<dbReference type="EMBL" id="SZVP01000005">
    <property type="protein sequence ID" value="TMM45775.1"/>
    <property type="molecule type" value="Genomic_DNA"/>
</dbReference>
<dbReference type="OrthoDB" id="7054769at2"/>
<dbReference type="Gene3D" id="2.130.10.130">
    <property type="entry name" value="Integrin alpha, N-terminal"/>
    <property type="match status" value="1"/>
</dbReference>
<dbReference type="AlphaFoldDB" id="A0A8H2JLI3"/>
<dbReference type="PANTHER" id="PTHR44103">
    <property type="entry name" value="PROPROTEIN CONVERTASE P"/>
    <property type="match status" value="1"/>
</dbReference>
<keyword evidence="1 2" id="KW-0732">Signal</keyword>
<organism evidence="3 4">
    <name type="scientific">Colwellia ponticola</name>
    <dbReference type="NCBI Taxonomy" id="2304625"/>
    <lineage>
        <taxon>Bacteria</taxon>
        <taxon>Pseudomonadati</taxon>
        <taxon>Pseudomonadota</taxon>
        <taxon>Gammaproteobacteria</taxon>
        <taxon>Alteromonadales</taxon>
        <taxon>Colwelliaceae</taxon>
        <taxon>Colwellia</taxon>
    </lineage>
</organism>
<feature type="signal peptide" evidence="2">
    <location>
        <begin position="1"/>
        <end position="29"/>
    </location>
</feature>
<dbReference type="InterPro" id="IPR028994">
    <property type="entry name" value="Integrin_alpha_N"/>
</dbReference>
<evidence type="ECO:0000313" key="3">
    <source>
        <dbReference type="EMBL" id="TMM45775.1"/>
    </source>
</evidence>
<comment type="caution">
    <text evidence="3">The sequence shown here is derived from an EMBL/GenBank/DDBJ whole genome shotgun (WGS) entry which is preliminary data.</text>
</comment>
<evidence type="ECO:0000256" key="1">
    <source>
        <dbReference type="ARBA" id="ARBA00022729"/>
    </source>
</evidence>